<dbReference type="PANTHER" id="PTHR48100">
    <property type="entry name" value="BROAD-SPECIFICITY PHOSPHATASE YOR283W-RELATED"/>
    <property type="match status" value="1"/>
</dbReference>
<name>A0A1H0UN92_9BACI</name>
<proteinExistence type="predicted"/>
<feature type="active site" description="Proton donor/acceptor" evidence="1">
    <location>
        <position position="83"/>
    </location>
</feature>
<dbReference type="GO" id="GO:0016791">
    <property type="term" value="F:phosphatase activity"/>
    <property type="evidence" value="ECO:0007669"/>
    <property type="project" value="TreeGrafter"/>
</dbReference>
<evidence type="ECO:0000313" key="4">
    <source>
        <dbReference type="Proteomes" id="UP000199159"/>
    </source>
</evidence>
<dbReference type="SMART" id="SM00855">
    <property type="entry name" value="PGAM"/>
    <property type="match status" value="1"/>
</dbReference>
<dbReference type="Gene3D" id="3.40.50.1240">
    <property type="entry name" value="Phosphoglycerate mutase-like"/>
    <property type="match status" value="1"/>
</dbReference>
<evidence type="ECO:0000256" key="1">
    <source>
        <dbReference type="PIRSR" id="PIRSR613078-1"/>
    </source>
</evidence>
<dbReference type="SUPFAM" id="SSF53254">
    <property type="entry name" value="Phosphoglycerate mutase-like"/>
    <property type="match status" value="1"/>
</dbReference>
<protein>
    <submittedName>
        <fullName evidence="3">Probable phosphoglycerate mutase</fullName>
    </submittedName>
</protein>
<dbReference type="AlphaFoldDB" id="A0A1H0UN92"/>
<dbReference type="Pfam" id="PF00300">
    <property type="entry name" value="His_Phos_1"/>
    <property type="match status" value="1"/>
</dbReference>
<dbReference type="STRING" id="930152.SAMN05216565_10548"/>
<dbReference type="InterPro" id="IPR013078">
    <property type="entry name" value="His_Pase_superF_clade-1"/>
</dbReference>
<dbReference type="PANTHER" id="PTHR48100:SF1">
    <property type="entry name" value="HISTIDINE PHOSPHATASE FAMILY PROTEIN-RELATED"/>
    <property type="match status" value="1"/>
</dbReference>
<dbReference type="GO" id="GO:0005737">
    <property type="term" value="C:cytoplasm"/>
    <property type="evidence" value="ECO:0007669"/>
    <property type="project" value="TreeGrafter"/>
</dbReference>
<organism evidence="3 4">
    <name type="scientific">Litchfieldia salsa</name>
    <dbReference type="NCBI Taxonomy" id="930152"/>
    <lineage>
        <taxon>Bacteria</taxon>
        <taxon>Bacillati</taxon>
        <taxon>Bacillota</taxon>
        <taxon>Bacilli</taxon>
        <taxon>Bacillales</taxon>
        <taxon>Bacillaceae</taxon>
        <taxon>Litchfieldia</taxon>
    </lineage>
</organism>
<accession>A0A1H0UN92</accession>
<dbReference type="EMBL" id="FNJU01000005">
    <property type="protein sequence ID" value="SDP67624.1"/>
    <property type="molecule type" value="Genomic_DNA"/>
</dbReference>
<gene>
    <name evidence="3" type="ORF">SAMN05216565_10548</name>
</gene>
<feature type="binding site" evidence="2">
    <location>
        <position position="59"/>
    </location>
    <ligand>
        <name>substrate</name>
    </ligand>
</feature>
<keyword evidence="4" id="KW-1185">Reference proteome</keyword>
<evidence type="ECO:0000313" key="3">
    <source>
        <dbReference type="EMBL" id="SDP67624.1"/>
    </source>
</evidence>
<evidence type="ECO:0000256" key="2">
    <source>
        <dbReference type="PIRSR" id="PIRSR613078-2"/>
    </source>
</evidence>
<reference evidence="4" key="1">
    <citation type="submission" date="2016-10" db="EMBL/GenBank/DDBJ databases">
        <authorList>
            <person name="Varghese N."/>
            <person name="Submissions S."/>
        </authorList>
    </citation>
    <scope>NUCLEOTIDE SEQUENCE [LARGE SCALE GENOMIC DNA]</scope>
    <source>
        <strain evidence="4">IBRC-M10078</strain>
    </source>
</reference>
<sequence length="193" mass="22001">MMTIIGFIRHGRTSWNEEGREQGKCDIALNEVGVRGAHQLAKRITSETWDVVYSSPLVRARQTAEIIGEYTGLPIYLDSRISEVGSGLIEGTTEEERVRKWGTNWRELDLGIESNNKVLTRGLAFIKEVCDINRKKNILVVSHGSFIEQILEVLTPHYKITEPLNNTSITTLKKNKNEWDCILYNCTKHLKTT</sequence>
<feature type="binding site" evidence="2">
    <location>
        <begin position="9"/>
        <end position="16"/>
    </location>
    <ligand>
        <name>substrate</name>
    </ligand>
</feature>
<dbReference type="CDD" id="cd07067">
    <property type="entry name" value="HP_PGM_like"/>
    <property type="match status" value="1"/>
</dbReference>
<dbReference type="InterPro" id="IPR029033">
    <property type="entry name" value="His_PPase_superfam"/>
</dbReference>
<feature type="active site" description="Tele-phosphohistidine intermediate" evidence="1">
    <location>
        <position position="10"/>
    </location>
</feature>
<dbReference type="Proteomes" id="UP000199159">
    <property type="component" value="Unassembled WGS sequence"/>
</dbReference>
<dbReference type="InterPro" id="IPR050275">
    <property type="entry name" value="PGM_Phosphatase"/>
</dbReference>